<evidence type="ECO:0000256" key="1">
    <source>
        <dbReference type="SAM" id="MobiDB-lite"/>
    </source>
</evidence>
<proteinExistence type="predicted"/>
<dbReference type="AlphaFoldDB" id="A0A7S0CFD9"/>
<dbReference type="PANTHER" id="PTHR14659">
    <property type="entry name" value="ALPHA- AND GAMMA-ADAPTIN-BINDING PROTEIN P34"/>
    <property type="match status" value="1"/>
</dbReference>
<gene>
    <name evidence="2" type="ORF">PINE0816_LOCUS18325</name>
</gene>
<name>A0A7S0CFD9_9STRA</name>
<feature type="region of interest" description="Disordered" evidence="1">
    <location>
        <begin position="305"/>
        <end position="324"/>
    </location>
</feature>
<accession>A0A7S0CFD9</accession>
<sequence>MSSFSTLRITGPNDHFPEVLHCELVAWFSKKSGVEDEKGSNKDMLHISNRYFNATVDVRLVSEEDSNVETKEDGIILAFDGSSSQFNELSFHHDRSTKIHQCGDLLRLCVGVTRGTEQQQQVNSKAYENEYSRRILWCLDNGYEYIENCDISEGGRLVGHDEREKEGFARVIEALAGTVWSSAVMHAKKKNGLGMAAGLLEAASKTNNNPACRVTSNENNCKINSLQPEISVAVVDNKNDKEGKERGEAIESKCIQDEDAKEIIGFKEKDTLEYGNGIKNENNEKDEDSIDYDKLHTLIRDVNQIRQDSTTTNTSDEERRQRAGDAAIKLMGLLDVIGLDDESESDED</sequence>
<reference evidence="2" key="1">
    <citation type="submission" date="2021-01" db="EMBL/GenBank/DDBJ databases">
        <authorList>
            <person name="Corre E."/>
            <person name="Pelletier E."/>
            <person name="Niang G."/>
            <person name="Scheremetjew M."/>
            <person name="Finn R."/>
            <person name="Kale V."/>
            <person name="Holt S."/>
            <person name="Cochrane G."/>
            <person name="Meng A."/>
            <person name="Brown T."/>
            <person name="Cohen L."/>
        </authorList>
    </citation>
    <scope>NUCLEOTIDE SEQUENCE</scope>
    <source>
        <strain evidence="2">CCAP1064/1</strain>
    </source>
</reference>
<dbReference type="EMBL" id="HBEL01039436">
    <property type="protein sequence ID" value="CAD8422169.1"/>
    <property type="molecule type" value="Transcribed_RNA"/>
</dbReference>
<dbReference type="Gene3D" id="3.40.50.11960">
    <property type="match status" value="1"/>
</dbReference>
<evidence type="ECO:0000313" key="2">
    <source>
        <dbReference type="EMBL" id="CAD8422169.1"/>
    </source>
</evidence>
<protein>
    <submittedName>
        <fullName evidence="2">Uncharacterized protein</fullName>
    </submittedName>
</protein>
<dbReference type="InterPro" id="IPR019341">
    <property type="entry name" value="Alpha/Gamma-adaptin-bd_p34"/>
</dbReference>
<feature type="compositionally biased region" description="Polar residues" evidence="1">
    <location>
        <begin position="305"/>
        <end position="314"/>
    </location>
</feature>
<organism evidence="2">
    <name type="scientific">Proboscia inermis</name>
    <dbReference type="NCBI Taxonomy" id="420281"/>
    <lineage>
        <taxon>Eukaryota</taxon>
        <taxon>Sar</taxon>
        <taxon>Stramenopiles</taxon>
        <taxon>Ochrophyta</taxon>
        <taxon>Bacillariophyta</taxon>
        <taxon>Coscinodiscophyceae</taxon>
        <taxon>Rhizosoleniophycidae</taxon>
        <taxon>Rhizosoleniales</taxon>
        <taxon>Rhizosoleniaceae</taxon>
        <taxon>Proboscia</taxon>
    </lineage>
</organism>
<dbReference type="PANTHER" id="PTHR14659:SF1">
    <property type="entry name" value="ALPHA- AND GAMMA-ADAPTIN-BINDING PROTEIN P34"/>
    <property type="match status" value="1"/>
</dbReference>